<protein>
    <submittedName>
        <fullName evidence="1">Uncharacterized protein</fullName>
    </submittedName>
</protein>
<dbReference type="AlphaFoldDB" id="A0ABD5P3N1"/>
<name>A0ABD5P3N1_9EURY</name>
<gene>
    <name evidence="1" type="ORF">ACFOZ7_17940</name>
</gene>
<proteinExistence type="predicted"/>
<dbReference type="GeneID" id="71854464"/>
<organism evidence="1 2">
    <name type="scientific">Natribaculum luteum</name>
    <dbReference type="NCBI Taxonomy" id="1586232"/>
    <lineage>
        <taxon>Archaea</taxon>
        <taxon>Methanobacteriati</taxon>
        <taxon>Methanobacteriota</taxon>
        <taxon>Stenosarchaea group</taxon>
        <taxon>Halobacteria</taxon>
        <taxon>Halobacteriales</taxon>
        <taxon>Natrialbaceae</taxon>
        <taxon>Natribaculum</taxon>
    </lineage>
</organism>
<dbReference type="Proteomes" id="UP001595821">
    <property type="component" value="Unassembled WGS sequence"/>
</dbReference>
<sequence length="70" mass="7044">MLSRYDAVLVAIPVLAASGLVLRTAVAATGIATGLLSIPLAPAGFLAAFGLVLRELLFGPVAAHASDDRT</sequence>
<comment type="caution">
    <text evidence="1">The sequence shown here is derived from an EMBL/GenBank/DDBJ whole genome shotgun (WGS) entry which is preliminary data.</text>
</comment>
<reference evidence="1 2" key="1">
    <citation type="journal article" date="2014" name="Int. J. Syst. Evol. Microbiol.">
        <title>Complete genome sequence of Corynebacterium casei LMG S-19264T (=DSM 44701T), isolated from a smear-ripened cheese.</title>
        <authorList>
            <consortium name="US DOE Joint Genome Institute (JGI-PGF)"/>
            <person name="Walter F."/>
            <person name="Albersmeier A."/>
            <person name="Kalinowski J."/>
            <person name="Ruckert C."/>
        </authorList>
    </citation>
    <scope>NUCLEOTIDE SEQUENCE [LARGE SCALE GENOMIC DNA]</scope>
    <source>
        <strain evidence="1 2">IBRC-M 10912</strain>
    </source>
</reference>
<dbReference type="RefSeq" id="WP_246966540.1">
    <property type="nucleotide sequence ID" value="NZ_CP095397.1"/>
</dbReference>
<evidence type="ECO:0000313" key="1">
    <source>
        <dbReference type="EMBL" id="MFC4248782.1"/>
    </source>
</evidence>
<accession>A0ABD5P3N1</accession>
<dbReference type="EMBL" id="JBHSDJ010000128">
    <property type="protein sequence ID" value="MFC4248782.1"/>
    <property type="molecule type" value="Genomic_DNA"/>
</dbReference>
<evidence type="ECO:0000313" key="2">
    <source>
        <dbReference type="Proteomes" id="UP001595821"/>
    </source>
</evidence>